<keyword evidence="1" id="KW-0812">Transmembrane</keyword>
<name>A0AAN9LLA6_CANGL</name>
<evidence type="ECO:0000313" key="3">
    <source>
        <dbReference type="Proteomes" id="UP001367508"/>
    </source>
</evidence>
<accession>A0AAN9LLA6</accession>
<dbReference type="AlphaFoldDB" id="A0AAN9LLA6"/>
<keyword evidence="1" id="KW-0472">Membrane</keyword>
<feature type="transmembrane region" description="Helical" evidence="1">
    <location>
        <begin position="60"/>
        <end position="79"/>
    </location>
</feature>
<proteinExistence type="predicted"/>
<dbReference type="EMBL" id="JAYMYQ010000004">
    <property type="protein sequence ID" value="KAK7338155.1"/>
    <property type="molecule type" value="Genomic_DNA"/>
</dbReference>
<dbReference type="Proteomes" id="UP001367508">
    <property type="component" value="Unassembled WGS sequence"/>
</dbReference>
<comment type="caution">
    <text evidence="2">The sequence shown here is derived from an EMBL/GenBank/DDBJ whole genome shotgun (WGS) entry which is preliminary data.</text>
</comment>
<protein>
    <submittedName>
        <fullName evidence="2">Uncharacterized protein</fullName>
    </submittedName>
</protein>
<evidence type="ECO:0000256" key="1">
    <source>
        <dbReference type="SAM" id="Phobius"/>
    </source>
</evidence>
<reference evidence="2 3" key="1">
    <citation type="submission" date="2024-01" db="EMBL/GenBank/DDBJ databases">
        <title>The genomes of 5 underutilized Papilionoideae crops provide insights into root nodulation and disease resistanc.</title>
        <authorList>
            <person name="Jiang F."/>
        </authorList>
    </citation>
    <scope>NUCLEOTIDE SEQUENCE [LARGE SCALE GENOMIC DNA]</scope>
    <source>
        <strain evidence="2">LVBAO_FW01</strain>
        <tissue evidence="2">Leaves</tissue>
    </source>
</reference>
<organism evidence="2 3">
    <name type="scientific">Canavalia gladiata</name>
    <name type="common">Sword bean</name>
    <name type="synonym">Dolichos gladiatus</name>
    <dbReference type="NCBI Taxonomy" id="3824"/>
    <lineage>
        <taxon>Eukaryota</taxon>
        <taxon>Viridiplantae</taxon>
        <taxon>Streptophyta</taxon>
        <taxon>Embryophyta</taxon>
        <taxon>Tracheophyta</taxon>
        <taxon>Spermatophyta</taxon>
        <taxon>Magnoliopsida</taxon>
        <taxon>eudicotyledons</taxon>
        <taxon>Gunneridae</taxon>
        <taxon>Pentapetalae</taxon>
        <taxon>rosids</taxon>
        <taxon>fabids</taxon>
        <taxon>Fabales</taxon>
        <taxon>Fabaceae</taxon>
        <taxon>Papilionoideae</taxon>
        <taxon>50 kb inversion clade</taxon>
        <taxon>NPAAA clade</taxon>
        <taxon>indigoferoid/millettioid clade</taxon>
        <taxon>Phaseoleae</taxon>
        <taxon>Canavalia</taxon>
    </lineage>
</organism>
<sequence>MRGNTKTTLRMMINICLEVGIASSAASEPARARWAWLRLGLPYTGSLLAALFLRLLDVRVLVYVNFLVILAAGSSWKWIV</sequence>
<feature type="transmembrane region" description="Helical" evidence="1">
    <location>
        <begin position="36"/>
        <end position="53"/>
    </location>
</feature>
<gene>
    <name evidence="2" type="ORF">VNO77_18755</name>
</gene>
<evidence type="ECO:0000313" key="2">
    <source>
        <dbReference type="EMBL" id="KAK7338155.1"/>
    </source>
</evidence>
<keyword evidence="1" id="KW-1133">Transmembrane helix</keyword>
<keyword evidence="3" id="KW-1185">Reference proteome</keyword>